<feature type="region of interest" description="Disordered" evidence="6">
    <location>
        <begin position="633"/>
        <end position="655"/>
    </location>
</feature>
<protein>
    <recommendedName>
        <fullName evidence="7">Kinesin motor domain-containing protein</fullName>
    </recommendedName>
</protein>
<keyword evidence="1" id="KW-0493">Microtubule</keyword>
<dbReference type="InterPro" id="IPR036961">
    <property type="entry name" value="Kinesin_motor_dom_sf"/>
</dbReference>
<dbReference type="Gene3D" id="3.40.850.10">
    <property type="entry name" value="Kinesin motor domain"/>
    <property type="match status" value="1"/>
</dbReference>
<keyword evidence="9" id="KW-1185">Reference proteome</keyword>
<dbReference type="GO" id="GO:0008017">
    <property type="term" value="F:microtubule binding"/>
    <property type="evidence" value="ECO:0007669"/>
    <property type="project" value="InterPro"/>
</dbReference>
<dbReference type="GO" id="GO:0003777">
    <property type="term" value="F:microtubule motor activity"/>
    <property type="evidence" value="ECO:0007669"/>
    <property type="project" value="InterPro"/>
</dbReference>
<name>A0A812X0H4_SYMPI</name>
<keyword evidence="4" id="KW-0067">ATP-binding</keyword>
<reference evidence="8" key="1">
    <citation type="submission" date="2021-02" db="EMBL/GenBank/DDBJ databases">
        <authorList>
            <person name="Dougan E. K."/>
            <person name="Rhodes N."/>
            <person name="Thang M."/>
            <person name="Chan C."/>
        </authorList>
    </citation>
    <scope>NUCLEOTIDE SEQUENCE</scope>
</reference>
<dbReference type="PANTHER" id="PTHR47968">
    <property type="entry name" value="CENTROMERE PROTEIN E"/>
    <property type="match status" value="1"/>
</dbReference>
<dbReference type="Proteomes" id="UP000649617">
    <property type="component" value="Unassembled WGS sequence"/>
</dbReference>
<dbReference type="GO" id="GO:0007018">
    <property type="term" value="P:microtubule-based movement"/>
    <property type="evidence" value="ECO:0007669"/>
    <property type="project" value="InterPro"/>
</dbReference>
<feature type="coiled-coil region" evidence="5">
    <location>
        <begin position="564"/>
        <end position="595"/>
    </location>
</feature>
<dbReference type="AlphaFoldDB" id="A0A812X0H4"/>
<evidence type="ECO:0000256" key="2">
    <source>
        <dbReference type="ARBA" id="ARBA00023054"/>
    </source>
</evidence>
<comment type="similarity">
    <text evidence="4">Belongs to the TRAFAC class myosin-kinesin ATPase superfamily. Kinesin family.</text>
</comment>
<accession>A0A812X0H4</accession>
<evidence type="ECO:0000256" key="4">
    <source>
        <dbReference type="PROSITE-ProRule" id="PRU00283"/>
    </source>
</evidence>
<dbReference type="GO" id="GO:0005524">
    <property type="term" value="F:ATP binding"/>
    <property type="evidence" value="ECO:0007669"/>
    <property type="project" value="UniProtKB-UniRule"/>
</dbReference>
<evidence type="ECO:0000313" key="8">
    <source>
        <dbReference type="EMBL" id="CAE7696347.1"/>
    </source>
</evidence>
<dbReference type="PANTHER" id="PTHR47968:SF36">
    <property type="entry name" value="KINESIN HEAVY CHAIN ISOFORM X1"/>
    <property type="match status" value="1"/>
</dbReference>
<evidence type="ECO:0000256" key="5">
    <source>
        <dbReference type="SAM" id="Coils"/>
    </source>
</evidence>
<sequence length="774" mass="82859">MAPAGGPSACSEVCAVRVVARFRPPVTDEERKEENPVFTVDSEGVIESADHLHVFRLDSAFGQETSQQKVYQEVGRPVVQDVLSGYNGTILAYGPTGSGKTFCMFGRPHGRSPPELEGLVPRAVEEVLQHVRESGGTTLLSCSFFEVYLEKVRDFLSPKMANPLKELPQHGVEGLSYKEISTAAEALLILRQGLRLRVAANTSLNEHSSRSHAIFSLLLRQTQKDGIRTCKLTLVDLAGSEKVRKSGSVGGMLEEAKKINSSLSALGHVIEALSERRPHVPYRDSRLTRLLEESLGGNCRTTLLVACSSSSIHAAETLSSLRFAVRAKKVENSVGVTVSSSSSHASQSSERQLERRIAQLRRELARLESRRAATRSPSADRHRSSRSSLTKSVSASSLSPERRAGKMPAVARGVKHIKAPHTALQFAESVAVRKEDVPEALPLPISNSAALLGSCRSTADPGSGMSSTCSVTAVSLTGSSAGTPLSRDREPHRDESPCPPNTRGSYSFLIEATPLPAQGLNGRQSLEPHCCDAVLFEAIQDVFEGRGMKARPIEPEGPCLGPPVAQISGRCRELERQLEAERRQHALELENLHQRHSEVRSQISPARRNTASGASRLAALAKTAACTGAITEGTAGTSRMGTSESARQPGKGDEAWPVAPAHTVPVSRTSCFAAVNCLPAASRTPRASPVLSQYLCGSPTTQLMPSVLEGTASQRAGSGSRLLMASAARGSWRIAGSSISPRQGLSCSPTPRRGQVLIGDSLQARSLEALRPHR</sequence>
<dbReference type="EMBL" id="CAJNIZ010044638">
    <property type="protein sequence ID" value="CAE7696347.1"/>
    <property type="molecule type" value="Genomic_DNA"/>
</dbReference>
<dbReference type="OrthoDB" id="3176171at2759"/>
<dbReference type="SMART" id="SM00129">
    <property type="entry name" value="KISc"/>
    <property type="match status" value="1"/>
</dbReference>
<feature type="compositionally biased region" description="Basic and acidic residues" evidence="6">
    <location>
        <begin position="486"/>
        <end position="496"/>
    </location>
</feature>
<evidence type="ECO:0000259" key="7">
    <source>
        <dbReference type="PROSITE" id="PS50067"/>
    </source>
</evidence>
<keyword evidence="2 5" id="KW-0175">Coiled coil</keyword>
<feature type="domain" description="Kinesin motor" evidence="7">
    <location>
        <begin position="15"/>
        <end position="330"/>
    </location>
</feature>
<feature type="compositionally biased region" description="Low complexity" evidence="6">
    <location>
        <begin position="386"/>
        <end position="399"/>
    </location>
</feature>
<dbReference type="GO" id="GO:0005874">
    <property type="term" value="C:microtubule"/>
    <property type="evidence" value="ECO:0007669"/>
    <property type="project" value="UniProtKB-KW"/>
</dbReference>
<gene>
    <name evidence="8" type="ORF">SPIL2461_LOCUS19541</name>
</gene>
<feature type="region of interest" description="Disordered" evidence="6">
    <location>
        <begin position="367"/>
        <end position="409"/>
    </location>
</feature>
<dbReference type="InterPro" id="IPR001752">
    <property type="entry name" value="Kinesin_motor_dom"/>
</dbReference>
<feature type="binding site" evidence="4">
    <location>
        <begin position="94"/>
        <end position="101"/>
    </location>
    <ligand>
        <name>ATP</name>
        <dbReference type="ChEBI" id="CHEBI:30616"/>
    </ligand>
</feature>
<dbReference type="PRINTS" id="PR00380">
    <property type="entry name" value="KINESINHEAVY"/>
</dbReference>
<dbReference type="InterPro" id="IPR027640">
    <property type="entry name" value="Kinesin-like_fam"/>
</dbReference>
<dbReference type="SUPFAM" id="SSF52540">
    <property type="entry name" value="P-loop containing nucleoside triphosphate hydrolases"/>
    <property type="match status" value="1"/>
</dbReference>
<dbReference type="PROSITE" id="PS50067">
    <property type="entry name" value="KINESIN_MOTOR_2"/>
    <property type="match status" value="1"/>
</dbReference>
<feature type="compositionally biased region" description="Polar residues" evidence="6">
    <location>
        <begin position="634"/>
        <end position="646"/>
    </location>
</feature>
<feature type="region of interest" description="Disordered" evidence="6">
    <location>
        <begin position="479"/>
        <end position="500"/>
    </location>
</feature>
<dbReference type="Pfam" id="PF00225">
    <property type="entry name" value="Kinesin"/>
    <property type="match status" value="1"/>
</dbReference>
<proteinExistence type="inferred from homology"/>
<evidence type="ECO:0000256" key="3">
    <source>
        <dbReference type="ARBA" id="ARBA00023175"/>
    </source>
</evidence>
<comment type="caution">
    <text evidence="8">The sequence shown here is derived from an EMBL/GenBank/DDBJ whole genome shotgun (WGS) entry which is preliminary data.</text>
</comment>
<keyword evidence="4" id="KW-0547">Nucleotide-binding</keyword>
<dbReference type="InterPro" id="IPR027417">
    <property type="entry name" value="P-loop_NTPase"/>
</dbReference>
<evidence type="ECO:0000256" key="6">
    <source>
        <dbReference type="SAM" id="MobiDB-lite"/>
    </source>
</evidence>
<evidence type="ECO:0000313" key="9">
    <source>
        <dbReference type="Proteomes" id="UP000649617"/>
    </source>
</evidence>
<keyword evidence="3 4" id="KW-0505">Motor protein</keyword>
<evidence type="ECO:0000256" key="1">
    <source>
        <dbReference type="ARBA" id="ARBA00022701"/>
    </source>
</evidence>
<organism evidence="8 9">
    <name type="scientific">Symbiodinium pilosum</name>
    <name type="common">Dinoflagellate</name>
    <dbReference type="NCBI Taxonomy" id="2952"/>
    <lineage>
        <taxon>Eukaryota</taxon>
        <taxon>Sar</taxon>
        <taxon>Alveolata</taxon>
        <taxon>Dinophyceae</taxon>
        <taxon>Suessiales</taxon>
        <taxon>Symbiodiniaceae</taxon>
        <taxon>Symbiodinium</taxon>
    </lineage>
</organism>